<keyword evidence="6" id="KW-0808">Transferase</keyword>
<dbReference type="GO" id="GO:0008168">
    <property type="term" value="F:methyltransferase activity"/>
    <property type="evidence" value="ECO:0007669"/>
    <property type="project" value="UniProtKB-KW"/>
</dbReference>
<dbReference type="STRING" id="154981.AKJ29_11210"/>
<keyword evidence="6" id="KW-0489">Methyltransferase</keyword>
<accession>A0A0P7J5H9</accession>
<feature type="transmembrane region" description="Helical" evidence="5">
    <location>
        <begin position="137"/>
        <end position="164"/>
    </location>
</feature>
<feature type="transmembrane region" description="Helical" evidence="5">
    <location>
        <begin position="77"/>
        <end position="101"/>
    </location>
</feature>
<name>A0A0P7J5H9_9RHOB</name>
<evidence type="ECO:0000256" key="1">
    <source>
        <dbReference type="ARBA" id="ARBA00004127"/>
    </source>
</evidence>
<protein>
    <submittedName>
        <fullName evidence="6">S-isoprenylcysteine methyltransferase</fullName>
    </submittedName>
</protein>
<sequence>MSAIQTASLLVLALYLLAFFAGSALAARSAGRSIWLFGKARGLDRLAAIGFRASFGLALVAPPLYLIAPDVANIDPLWWPGLGAAAVPGHLIAVGGAMLAFAAQMAMGASWRVGVLAEATGALVSDGLYTFSRNPTFLGQAMLLAGVALALPSLPGGLAVLLFVGSAQIQIRSEEAALLAHHGDAFKAFCARTPRWVGRARNGAGTGKSSG</sequence>
<feature type="transmembrane region" description="Helical" evidence="5">
    <location>
        <begin position="113"/>
        <end position="131"/>
    </location>
</feature>
<dbReference type="GO" id="GO:0032259">
    <property type="term" value="P:methylation"/>
    <property type="evidence" value="ECO:0007669"/>
    <property type="project" value="UniProtKB-KW"/>
</dbReference>
<dbReference type="Pfam" id="PF04191">
    <property type="entry name" value="PEMT"/>
    <property type="match status" value="1"/>
</dbReference>
<comment type="subcellular location">
    <subcellularLocation>
        <location evidence="1">Endomembrane system</location>
        <topology evidence="1">Multi-pass membrane protein</topology>
    </subcellularLocation>
</comment>
<proteinExistence type="predicted"/>
<feature type="transmembrane region" description="Helical" evidence="5">
    <location>
        <begin position="46"/>
        <end position="65"/>
    </location>
</feature>
<evidence type="ECO:0000256" key="4">
    <source>
        <dbReference type="ARBA" id="ARBA00023136"/>
    </source>
</evidence>
<dbReference type="Proteomes" id="UP000050471">
    <property type="component" value="Unassembled WGS sequence"/>
</dbReference>
<keyword evidence="2 5" id="KW-0812">Transmembrane</keyword>
<dbReference type="OrthoDB" id="9811969at2"/>
<keyword evidence="4 5" id="KW-0472">Membrane</keyword>
<dbReference type="EMBL" id="LKBA01000006">
    <property type="protein sequence ID" value="KPN63256.1"/>
    <property type="molecule type" value="Genomic_DNA"/>
</dbReference>
<evidence type="ECO:0000256" key="2">
    <source>
        <dbReference type="ARBA" id="ARBA00022692"/>
    </source>
</evidence>
<dbReference type="Gene3D" id="1.20.120.1630">
    <property type="match status" value="1"/>
</dbReference>
<keyword evidence="7" id="KW-1185">Reference proteome</keyword>
<gene>
    <name evidence="6" type="ORF">AKJ29_11210</name>
</gene>
<evidence type="ECO:0000313" key="7">
    <source>
        <dbReference type="Proteomes" id="UP000050471"/>
    </source>
</evidence>
<dbReference type="InterPro" id="IPR007318">
    <property type="entry name" value="Phopholipid_MeTrfase"/>
</dbReference>
<feature type="transmembrane region" description="Helical" evidence="5">
    <location>
        <begin position="6"/>
        <end position="26"/>
    </location>
</feature>
<comment type="caution">
    <text evidence="6">The sequence shown here is derived from an EMBL/GenBank/DDBJ whole genome shotgun (WGS) entry which is preliminary data.</text>
</comment>
<evidence type="ECO:0000256" key="3">
    <source>
        <dbReference type="ARBA" id="ARBA00022989"/>
    </source>
</evidence>
<dbReference type="GO" id="GO:0012505">
    <property type="term" value="C:endomembrane system"/>
    <property type="evidence" value="ECO:0007669"/>
    <property type="project" value="UniProtKB-SubCell"/>
</dbReference>
<dbReference type="AlphaFoldDB" id="A0A0P7J5H9"/>
<keyword evidence="3 5" id="KW-1133">Transmembrane helix</keyword>
<dbReference type="RefSeq" id="WP_055189432.1">
    <property type="nucleotide sequence ID" value="NZ_FPBS01000002.1"/>
</dbReference>
<organism evidence="6 7">
    <name type="scientific">Aliiroseovarius crassostreae</name>
    <dbReference type="NCBI Taxonomy" id="154981"/>
    <lineage>
        <taxon>Bacteria</taxon>
        <taxon>Pseudomonadati</taxon>
        <taxon>Pseudomonadota</taxon>
        <taxon>Alphaproteobacteria</taxon>
        <taxon>Rhodobacterales</taxon>
        <taxon>Paracoccaceae</taxon>
        <taxon>Aliiroseovarius</taxon>
    </lineage>
</organism>
<evidence type="ECO:0000256" key="5">
    <source>
        <dbReference type="SAM" id="Phobius"/>
    </source>
</evidence>
<reference evidence="6 7" key="1">
    <citation type="submission" date="2015-09" db="EMBL/GenBank/DDBJ databases">
        <title>Draft genome sequence of Aliiroseovarius crassostreae CV919-312TSm, the causative agent of Roseovarius Oyster Disease (formerly Juvenile Oyster Disease).</title>
        <authorList>
            <person name="Kessner L."/>
            <person name="Spinard E."/>
            <person name="Nelson D."/>
        </authorList>
    </citation>
    <scope>NUCLEOTIDE SEQUENCE [LARGE SCALE GENOMIC DNA]</scope>
    <source>
        <strain evidence="6 7">CV919-312</strain>
    </source>
</reference>
<evidence type="ECO:0000313" key="6">
    <source>
        <dbReference type="EMBL" id="KPN63256.1"/>
    </source>
</evidence>